<keyword evidence="1" id="KW-1133">Transmembrane helix</keyword>
<gene>
    <name evidence="2" type="ORF">CHARACLAT_015877</name>
</gene>
<evidence type="ECO:0000313" key="2">
    <source>
        <dbReference type="EMBL" id="MED6290691.1"/>
    </source>
</evidence>
<keyword evidence="1" id="KW-0812">Transmembrane</keyword>
<keyword evidence="3" id="KW-1185">Reference proteome</keyword>
<reference evidence="2 3" key="1">
    <citation type="submission" date="2021-06" db="EMBL/GenBank/DDBJ databases">
        <authorList>
            <person name="Palmer J.M."/>
        </authorList>
    </citation>
    <scope>NUCLEOTIDE SEQUENCE [LARGE SCALE GENOMIC DNA]</scope>
    <source>
        <strain evidence="2 3">CL_MEX2019</strain>
        <tissue evidence="2">Muscle</tissue>
    </source>
</reference>
<evidence type="ECO:0000313" key="3">
    <source>
        <dbReference type="Proteomes" id="UP001352852"/>
    </source>
</evidence>
<dbReference type="Proteomes" id="UP001352852">
    <property type="component" value="Unassembled WGS sequence"/>
</dbReference>
<proteinExistence type="predicted"/>
<organism evidence="2 3">
    <name type="scientific">Characodon lateralis</name>
    <dbReference type="NCBI Taxonomy" id="208331"/>
    <lineage>
        <taxon>Eukaryota</taxon>
        <taxon>Metazoa</taxon>
        <taxon>Chordata</taxon>
        <taxon>Craniata</taxon>
        <taxon>Vertebrata</taxon>
        <taxon>Euteleostomi</taxon>
        <taxon>Actinopterygii</taxon>
        <taxon>Neopterygii</taxon>
        <taxon>Teleostei</taxon>
        <taxon>Neoteleostei</taxon>
        <taxon>Acanthomorphata</taxon>
        <taxon>Ovalentaria</taxon>
        <taxon>Atherinomorphae</taxon>
        <taxon>Cyprinodontiformes</taxon>
        <taxon>Goodeidae</taxon>
        <taxon>Characodon</taxon>
    </lineage>
</organism>
<dbReference type="EMBL" id="JAHUTJ010066830">
    <property type="protein sequence ID" value="MED6290691.1"/>
    <property type="molecule type" value="Genomic_DNA"/>
</dbReference>
<evidence type="ECO:0000256" key="1">
    <source>
        <dbReference type="SAM" id="Phobius"/>
    </source>
</evidence>
<name>A0ABU7EU17_9TELE</name>
<accession>A0ABU7EU17</accession>
<sequence length="110" mass="12444">MFRCFQMIKTNSCSLKNYKLFNTVNISITPFLWHNVLMTHLKVSDGTDAVTQRCPSPSCCCCRLPTFHPVQALETYRTVFHHSSCTLLFLAITSCSLFTDGALGPLFLLF</sequence>
<comment type="caution">
    <text evidence="2">The sequence shown here is derived from an EMBL/GenBank/DDBJ whole genome shotgun (WGS) entry which is preliminary data.</text>
</comment>
<keyword evidence="1" id="KW-0472">Membrane</keyword>
<protein>
    <submittedName>
        <fullName evidence="2">Uncharacterized protein</fullName>
    </submittedName>
</protein>
<feature type="transmembrane region" description="Helical" evidence="1">
    <location>
        <begin position="87"/>
        <end position="108"/>
    </location>
</feature>